<dbReference type="EMBL" id="CP028901">
    <property type="protein sequence ID" value="AWB34281.1"/>
    <property type="molecule type" value="Genomic_DNA"/>
</dbReference>
<evidence type="ECO:0000256" key="9">
    <source>
        <dbReference type="NCBIfam" id="TIGR02209"/>
    </source>
</evidence>
<dbReference type="PANTHER" id="PTHR37479">
    <property type="entry name" value="CELL DIVISION PROTEIN FTSL"/>
    <property type="match status" value="1"/>
</dbReference>
<dbReference type="InterPro" id="IPR011922">
    <property type="entry name" value="Cell_div_FtsL"/>
</dbReference>
<keyword evidence="6 8" id="KW-0472">Membrane</keyword>
<keyword evidence="2 8" id="KW-1003">Cell membrane</keyword>
<comment type="similarity">
    <text evidence="8">Belongs to the FtsL family.</text>
</comment>
<dbReference type="PANTHER" id="PTHR37479:SF1">
    <property type="entry name" value="CELL DIVISION PROTEIN FTSL"/>
    <property type="match status" value="1"/>
</dbReference>
<gene>
    <name evidence="8 10" type="primary">ftsL</name>
    <name evidence="10" type="ORF">DBV39_11820</name>
</gene>
<comment type="subcellular location">
    <subcellularLocation>
        <location evidence="8">Cell inner membrane</location>
        <topology evidence="8">Single-pass type II membrane protein</topology>
    </subcellularLocation>
    <subcellularLocation>
        <location evidence="1">Cell membrane</location>
        <topology evidence="1">Single-pass type II membrane protein</topology>
    </subcellularLocation>
    <text evidence="8">Localizes to the division septum where it forms a ring structure.</text>
</comment>
<dbReference type="RefSeq" id="WP_108621697.1">
    <property type="nucleotide sequence ID" value="NZ_CP028901.1"/>
</dbReference>
<organism evidence="10 11">
    <name type="scientific">Orrella marina</name>
    <dbReference type="NCBI Taxonomy" id="2163011"/>
    <lineage>
        <taxon>Bacteria</taxon>
        <taxon>Pseudomonadati</taxon>
        <taxon>Pseudomonadota</taxon>
        <taxon>Betaproteobacteria</taxon>
        <taxon>Burkholderiales</taxon>
        <taxon>Alcaligenaceae</taxon>
        <taxon>Orrella</taxon>
    </lineage>
</organism>
<dbReference type="GO" id="GO:0005886">
    <property type="term" value="C:plasma membrane"/>
    <property type="evidence" value="ECO:0007669"/>
    <property type="project" value="UniProtKB-SubCell"/>
</dbReference>
<keyword evidence="4 8" id="KW-0812">Transmembrane</keyword>
<reference evidence="10 11" key="1">
    <citation type="submission" date="2018-04" db="EMBL/GenBank/DDBJ databases">
        <title>Bordetella sp. HZ20 isolated from seawater.</title>
        <authorList>
            <person name="Sun C."/>
        </authorList>
    </citation>
    <scope>NUCLEOTIDE SEQUENCE [LARGE SCALE GENOMIC DNA]</scope>
    <source>
        <strain evidence="10 11">HZ20</strain>
    </source>
</reference>
<keyword evidence="7 8" id="KW-0131">Cell cycle</keyword>
<evidence type="ECO:0000256" key="4">
    <source>
        <dbReference type="ARBA" id="ARBA00022692"/>
    </source>
</evidence>
<dbReference type="Proteomes" id="UP000244571">
    <property type="component" value="Chromosome"/>
</dbReference>
<evidence type="ECO:0000256" key="5">
    <source>
        <dbReference type="ARBA" id="ARBA00022989"/>
    </source>
</evidence>
<keyword evidence="3 8" id="KW-0132">Cell division</keyword>
<evidence type="ECO:0000256" key="7">
    <source>
        <dbReference type="ARBA" id="ARBA00023306"/>
    </source>
</evidence>
<proteinExistence type="inferred from homology"/>
<keyword evidence="5 8" id="KW-1133">Transmembrane helix</keyword>
<evidence type="ECO:0000256" key="3">
    <source>
        <dbReference type="ARBA" id="ARBA00022618"/>
    </source>
</evidence>
<accession>A0A2R4XKI0</accession>
<dbReference type="NCBIfam" id="TIGR02209">
    <property type="entry name" value="ftsL_broad"/>
    <property type="match status" value="1"/>
</dbReference>
<evidence type="ECO:0000313" key="11">
    <source>
        <dbReference type="Proteomes" id="UP000244571"/>
    </source>
</evidence>
<evidence type="ECO:0000256" key="2">
    <source>
        <dbReference type="ARBA" id="ARBA00022475"/>
    </source>
</evidence>
<dbReference type="HAMAP" id="MF_00910">
    <property type="entry name" value="FtsL"/>
    <property type="match status" value="1"/>
</dbReference>
<keyword evidence="8" id="KW-0997">Cell inner membrane</keyword>
<sequence>MGRAVFIMAMLVMLSAISLVTARYQSRHLYIQNEQLLSQARELTVQWRHLQLERAELARNARVDQIARETLSMVPILPGNTLYMSEPQVPVMSSHSGVSR</sequence>
<dbReference type="GO" id="GO:0043093">
    <property type="term" value="P:FtsZ-dependent cytokinesis"/>
    <property type="evidence" value="ECO:0007669"/>
    <property type="project" value="UniProtKB-UniRule"/>
</dbReference>
<evidence type="ECO:0000256" key="8">
    <source>
        <dbReference type="HAMAP-Rule" id="MF_00910"/>
    </source>
</evidence>
<dbReference type="KEGG" id="boz:DBV39_11820"/>
<dbReference type="Pfam" id="PF04999">
    <property type="entry name" value="FtsL"/>
    <property type="match status" value="1"/>
</dbReference>
<keyword evidence="11" id="KW-1185">Reference proteome</keyword>
<comment type="function">
    <text evidence="8">Essential cell division protein. May link together the upstream cell division proteins, which are predominantly cytoplasmic, with the downstream cell division proteins, which are predominantly periplasmic.</text>
</comment>
<evidence type="ECO:0000256" key="1">
    <source>
        <dbReference type="ARBA" id="ARBA00004401"/>
    </source>
</evidence>
<name>A0A2R4XKI0_9BURK</name>
<dbReference type="OrthoDB" id="5298556at2"/>
<dbReference type="GO" id="GO:0032153">
    <property type="term" value="C:cell division site"/>
    <property type="evidence" value="ECO:0007669"/>
    <property type="project" value="UniProtKB-UniRule"/>
</dbReference>
<dbReference type="AlphaFoldDB" id="A0A2R4XKI0"/>
<evidence type="ECO:0000256" key="6">
    <source>
        <dbReference type="ARBA" id="ARBA00023136"/>
    </source>
</evidence>
<protein>
    <recommendedName>
        <fullName evidence="8 9">Cell division protein FtsL</fullName>
    </recommendedName>
</protein>
<evidence type="ECO:0000313" key="10">
    <source>
        <dbReference type="EMBL" id="AWB34281.1"/>
    </source>
</evidence>
<comment type="subunit">
    <text evidence="8">Part of a complex composed of FtsB, FtsL and FtsQ.</text>
</comment>